<evidence type="ECO:0000259" key="2">
    <source>
        <dbReference type="Pfam" id="PF19166"/>
    </source>
</evidence>
<dbReference type="InterPro" id="IPR045416">
    <property type="entry name" value="DUF5897"/>
</dbReference>
<feature type="region of interest" description="Disordered" evidence="1">
    <location>
        <begin position="455"/>
        <end position="478"/>
    </location>
</feature>
<dbReference type="Proteomes" id="UP000204584">
    <property type="component" value="Segment"/>
</dbReference>
<sequence length="478" mass="50699">MTLRVGCRLPLAQSLAGKRKQKMPALLDPATDARLQRAMAAFVLPHYLVGSDAQVSALLGLAGWLRGLPVGPVVDPVYIPIFRRLGVPLGAMYNPALLARVKALYMPFWMTLAKTLVQAPDVRVGLDWPPTPANLYAATTRYIEDQGVPAPTAPRHRDDGDDLDHAASLAQAGIARLAQVIDDVRSKRTAPVFGPLARTSAQDRGLCDPLSPSPSYLMVVSLGRDGRGVALLTGAPVGTHSGRVLASLDVAADGSYSFNAGSNGRGPYPRALGGNAMVMASMLMPAVEAVRSGRPWQMGMRRMTTFDLPDEIAAALLEARLPPPYYGVYFDECDAAPLLSIAQGNLGRSAVAALYPPRSLLEASAARVAENESYGVDALESGILPQPVESTVASYALMRACALDQPPGVERLAPAAALHGIDPSNPVYGSSPIAFCGDVWTAVDDQVQGRRPVAFDEMSLQEPTGATAEPPRSRPRLL</sequence>
<keyword evidence="5" id="KW-1185">Reference proteome</keyword>
<evidence type="ECO:0000259" key="3">
    <source>
        <dbReference type="Pfam" id="PF19249"/>
    </source>
</evidence>
<evidence type="ECO:0000256" key="1">
    <source>
        <dbReference type="SAM" id="MobiDB-lite"/>
    </source>
</evidence>
<evidence type="ECO:0000313" key="5">
    <source>
        <dbReference type="Proteomes" id="UP000204584"/>
    </source>
</evidence>
<name>S4W349_9VIRU</name>
<feature type="domain" description="DUF5897" evidence="3">
    <location>
        <begin position="275"/>
        <end position="473"/>
    </location>
</feature>
<dbReference type="EMBL" id="KC977571">
    <property type="protein sequence ID" value="AGO84665.1"/>
    <property type="molecule type" value="Genomic_DNA"/>
</dbReference>
<dbReference type="Pfam" id="PF19249">
    <property type="entry name" value="DUF5897"/>
    <property type="match status" value="1"/>
</dbReference>
<dbReference type="KEGG" id="vg:16606452"/>
<feature type="domain" description="DUF5848" evidence="2">
    <location>
        <begin position="95"/>
        <end position="138"/>
    </location>
</feature>
<dbReference type="RefSeq" id="YP_008437738.1">
    <property type="nucleotide sequence ID" value="NC_022098.1"/>
</dbReference>
<organism evidence="4 5">
    <name type="scientific">Pandoravirus salinus</name>
    <dbReference type="NCBI Taxonomy" id="1349410"/>
    <lineage>
        <taxon>Viruses</taxon>
        <taxon>Pandoravirus</taxon>
    </lineage>
</organism>
<proteinExistence type="predicted"/>
<evidence type="ECO:0000313" key="4">
    <source>
        <dbReference type="EMBL" id="AGO84665.1"/>
    </source>
</evidence>
<accession>S4W349</accession>
<protein>
    <submittedName>
        <fullName evidence="4">Uncharacterized protein</fullName>
    </submittedName>
</protein>
<dbReference type="InterPro" id="IPR043884">
    <property type="entry name" value="DUF5848"/>
</dbReference>
<reference evidence="4 5" key="1">
    <citation type="journal article" date="2013" name="Science">
        <title>Pandoraviruses: amoeba viruses with genomes up to 2.5 Mb reaching that of parasitic eukaryotes.</title>
        <authorList>
            <person name="Philippe N."/>
            <person name="Legendre M."/>
            <person name="Doutre G."/>
            <person name="Coute Y."/>
            <person name="Poirot O."/>
            <person name="Lescot M."/>
            <person name="Arslan D."/>
            <person name="Seltzer V."/>
            <person name="Bertaux L."/>
            <person name="Bruley C."/>
            <person name="Garin J."/>
            <person name="Claverie J.M."/>
            <person name="Abergel C."/>
        </authorList>
    </citation>
    <scope>NUCLEOTIDE SEQUENCE [LARGE SCALE GENOMIC DNA]</scope>
</reference>
<gene>
    <name evidence="4" type="ORF">psal_cds_705</name>
</gene>
<dbReference type="GeneID" id="16606452"/>
<dbReference type="Pfam" id="PF19166">
    <property type="entry name" value="DUF5848"/>
    <property type="match status" value="1"/>
</dbReference>